<dbReference type="RefSeq" id="WP_121047970.1">
    <property type="nucleotide sequence ID" value="NZ_AP018711.1"/>
</dbReference>
<dbReference type="PANTHER" id="PTHR32347:SF29">
    <property type="entry name" value="UPF0194 MEMBRANE PROTEIN YBHG"/>
    <property type="match status" value="1"/>
</dbReference>
<feature type="coiled-coil region" evidence="3">
    <location>
        <begin position="226"/>
        <end position="260"/>
    </location>
</feature>
<dbReference type="InterPro" id="IPR050465">
    <property type="entry name" value="UPF0194_transport"/>
</dbReference>
<evidence type="ECO:0000256" key="2">
    <source>
        <dbReference type="ARBA" id="ARBA00023054"/>
    </source>
</evidence>
<reference evidence="6 8" key="2">
    <citation type="submission" date="2018-10" db="EMBL/GenBank/DDBJ databases">
        <title>Genomic Encyclopedia of Type Strains, Phase IV (KMG-IV): sequencing the most valuable type-strain genomes for metagenomic binning, comparative biology and taxonomic classification.</title>
        <authorList>
            <person name="Goeker M."/>
        </authorList>
    </citation>
    <scope>NUCLEOTIDE SEQUENCE [LARGE SCALE GENOMIC DNA]</scope>
    <source>
        <strain evidence="6 8">DSM 19791</strain>
    </source>
</reference>
<dbReference type="PANTHER" id="PTHR32347">
    <property type="entry name" value="EFFLUX SYSTEM COMPONENT YKNX-RELATED"/>
    <property type="match status" value="1"/>
</dbReference>
<evidence type="ECO:0000256" key="4">
    <source>
        <dbReference type="SAM" id="Phobius"/>
    </source>
</evidence>
<dbReference type="Proteomes" id="UP000276029">
    <property type="component" value="Unassembled WGS sequence"/>
</dbReference>
<evidence type="ECO:0000313" key="6">
    <source>
        <dbReference type="EMBL" id="RKS91528.1"/>
    </source>
</evidence>
<dbReference type="GO" id="GO:0030313">
    <property type="term" value="C:cell envelope"/>
    <property type="evidence" value="ECO:0007669"/>
    <property type="project" value="UniProtKB-SubCell"/>
</dbReference>
<name>A0AAD1D623_SPHMI</name>
<feature type="coiled-coil region" evidence="3">
    <location>
        <begin position="87"/>
        <end position="128"/>
    </location>
</feature>
<comment type="subcellular location">
    <subcellularLocation>
        <location evidence="1">Cell envelope</location>
    </subcellularLocation>
</comment>
<evidence type="ECO:0000313" key="5">
    <source>
        <dbReference type="EMBL" id="BBE34507.1"/>
    </source>
</evidence>
<gene>
    <name evidence="6" type="ORF">DFR51_1093</name>
    <name evidence="5" type="ORF">SmB9_21650</name>
</gene>
<dbReference type="EMBL" id="RBWX01000007">
    <property type="protein sequence ID" value="RKS91528.1"/>
    <property type="molecule type" value="Genomic_DNA"/>
</dbReference>
<sequence length="394" mass="42096">MNINVQNFVRARSTRLVLAASLIAIGAVGFAPYVFNDVSTQAAINAPLIRLSAPVDGTVADLPADGRYFAKASSIRLLDLSQDTGEVADLAAAADLAQAQIDLAQRQLSELRSEEQRLEKRASAFNAATSARLSEDRGAALADLNGCQAERTQQAATLARVRKLAREGFMSPAAVEKAEAAATRTSNECSSAASKLRSIEVTEKAARAGVFIGDSYNDAPYATQQADRLMLQRQIIEKTLNDATAQHTQAELRLKDALGRASYRAPAGTLIWAATASSGAAVRAGEPILDLVDCRRRFVQVALPERKAEAIVPGGPADVRLIGSDRWMKGRISSISGAASRREERLLAASTHSKPDAREIIVDVSLSAPAPEAFDASRRCDVGRLAEVRFSRTI</sequence>
<evidence type="ECO:0000313" key="8">
    <source>
        <dbReference type="Proteomes" id="UP000276029"/>
    </source>
</evidence>
<evidence type="ECO:0000313" key="7">
    <source>
        <dbReference type="Proteomes" id="UP000275727"/>
    </source>
</evidence>
<keyword evidence="4" id="KW-1133">Transmembrane helix</keyword>
<keyword evidence="2 3" id="KW-0175">Coiled coil</keyword>
<keyword evidence="4" id="KW-0812">Transmembrane</keyword>
<protein>
    <submittedName>
        <fullName evidence="5">HlyD family secretion protein</fullName>
    </submittedName>
    <submittedName>
        <fullName evidence="6">Multidrug resistance efflux pump</fullName>
    </submittedName>
</protein>
<dbReference type="Proteomes" id="UP000275727">
    <property type="component" value="Chromosome"/>
</dbReference>
<evidence type="ECO:0000256" key="3">
    <source>
        <dbReference type="SAM" id="Coils"/>
    </source>
</evidence>
<feature type="transmembrane region" description="Helical" evidence="4">
    <location>
        <begin position="16"/>
        <end position="35"/>
    </location>
</feature>
<dbReference type="AlphaFoldDB" id="A0AAD1D623"/>
<evidence type="ECO:0000256" key="1">
    <source>
        <dbReference type="ARBA" id="ARBA00004196"/>
    </source>
</evidence>
<organism evidence="5 7">
    <name type="scientific">Sphingosinicella microcystinivorans</name>
    <dbReference type="NCBI Taxonomy" id="335406"/>
    <lineage>
        <taxon>Bacteria</taxon>
        <taxon>Pseudomonadati</taxon>
        <taxon>Pseudomonadota</taxon>
        <taxon>Alphaproteobacteria</taxon>
        <taxon>Sphingomonadales</taxon>
        <taxon>Sphingosinicellaceae</taxon>
        <taxon>Sphingosinicella</taxon>
    </lineage>
</organism>
<accession>A0AAD1D623</accession>
<dbReference type="EMBL" id="AP018711">
    <property type="protein sequence ID" value="BBE34507.1"/>
    <property type="molecule type" value="Genomic_DNA"/>
</dbReference>
<dbReference type="KEGG" id="smic:SmB9_21650"/>
<keyword evidence="8" id="KW-1185">Reference proteome</keyword>
<proteinExistence type="predicted"/>
<reference evidence="5 7" key="1">
    <citation type="submission" date="2018-06" db="EMBL/GenBank/DDBJ databases">
        <title>Complete Genome Sequence of the Microcystin-Degrading Bacterium Sphingosinicella microcystinivorans Strain B-9.</title>
        <authorList>
            <person name="Jin H."/>
            <person name="Nishizawa T."/>
            <person name="Guo Y."/>
            <person name="Nishizawa A."/>
            <person name="Park H."/>
            <person name="Kato H."/>
            <person name="Tsuji K."/>
            <person name="Harada K."/>
        </authorList>
    </citation>
    <scope>NUCLEOTIDE SEQUENCE [LARGE SCALE GENOMIC DNA]</scope>
    <source>
        <strain evidence="5 7">B9</strain>
    </source>
</reference>
<keyword evidence="4" id="KW-0472">Membrane</keyword>